<comment type="caution">
    <text evidence="2">The sequence shown here is derived from an EMBL/GenBank/DDBJ whole genome shotgun (WGS) entry which is preliminary data.</text>
</comment>
<dbReference type="AlphaFoldDB" id="A0A6V7RG99"/>
<evidence type="ECO:0000256" key="1">
    <source>
        <dbReference type="SAM" id="Phobius"/>
    </source>
</evidence>
<gene>
    <name evidence="2" type="ORF">JEOSCH030_01029</name>
</gene>
<reference evidence="2 3" key="1">
    <citation type="submission" date="2020-07" db="EMBL/GenBank/DDBJ databases">
        <authorList>
            <person name="Criscuolo A."/>
        </authorList>
    </citation>
    <scope>NUCLEOTIDE SEQUENCE [LARGE SCALE GENOMIC DNA]</scope>
    <source>
        <strain evidence="3">CIP 111030</strain>
    </source>
</reference>
<name>A0A6V7RG99_9BACL</name>
<dbReference type="Proteomes" id="UP000521032">
    <property type="component" value="Unassembled WGS sequence"/>
</dbReference>
<evidence type="ECO:0000313" key="2">
    <source>
        <dbReference type="EMBL" id="CAD2076252.1"/>
    </source>
</evidence>
<dbReference type="PANTHER" id="PTHR34475:SF1">
    <property type="entry name" value="CYTOSKELETON PROTEIN RODZ"/>
    <property type="match status" value="1"/>
</dbReference>
<dbReference type="Pfam" id="PF13413">
    <property type="entry name" value="HTH_25"/>
    <property type="match status" value="1"/>
</dbReference>
<organism evidence="2 3">
    <name type="scientific">Phocicoccus schoeneichii</name>
    <dbReference type="NCBI Taxonomy" id="1812261"/>
    <lineage>
        <taxon>Bacteria</taxon>
        <taxon>Bacillati</taxon>
        <taxon>Bacillota</taxon>
        <taxon>Bacilli</taxon>
        <taxon>Bacillales</taxon>
        <taxon>Salinicoccaceae</taxon>
        <taxon>Phocicoccus</taxon>
    </lineage>
</organism>
<keyword evidence="1" id="KW-0472">Membrane</keyword>
<evidence type="ECO:0000313" key="3">
    <source>
        <dbReference type="Proteomes" id="UP000521032"/>
    </source>
</evidence>
<dbReference type="RefSeq" id="WP_428416138.1">
    <property type="nucleotide sequence ID" value="NZ_JBNOYD010000005.1"/>
</dbReference>
<dbReference type="EMBL" id="CAJEWE010000010">
    <property type="protein sequence ID" value="CAD2076252.1"/>
    <property type="molecule type" value="Genomic_DNA"/>
</dbReference>
<dbReference type="InterPro" id="IPR001387">
    <property type="entry name" value="Cro/C1-type_HTH"/>
</dbReference>
<dbReference type="SUPFAM" id="SSF47413">
    <property type="entry name" value="lambda repressor-like DNA-binding domains"/>
    <property type="match status" value="1"/>
</dbReference>
<keyword evidence="1" id="KW-0812">Transmembrane</keyword>
<dbReference type="CDD" id="cd00093">
    <property type="entry name" value="HTH_XRE"/>
    <property type="match status" value="1"/>
</dbReference>
<dbReference type="GO" id="GO:0003677">
    <property type="term" value="F:DNA binding"/>
    <property type="evidence" value="ECO:0007669"/>
    <property type="project" value="InterPro"/>
</dbReference>
<dbReference type="PANTHER" id="PTHR34475">
    <property type="match status" value="1"/>
</dbReference>
<sequence length="258" mass="29604">MKQLKLGPLLRKRREQSGVTLKEMSERSKLKRTIIQIIETGEFLNLPNPKHAKLLILEYTRALNLNGHELIERYKDELPTKKEVIETRHKSQNDAFQYLRKSLITLGAIILSLFVVWFILLQIGADGNLFTKKPIYDAVSSEGAIVKNQKEEVQSETNIEFVGLDGNTLVYNIETSEPISFSFHSKNTLINLTDNLNTGYVYDTISEGQYDINDDATELLFAVEDATSMNITINNIQLNPEDRSDKKTVFYQFNIERK</sequence>
<keyword evidence="1" id="KW-1133">Transmembrane helix</keyword>
<dbReference type="InterPro" id="IPR050400">
    <property type="entry name" value="Bact_Cytoskel_RodZ"/>
</dbReference>
<dbReference type="Gene3D" id="1.10.260.40">
    <property type="entry name" value="lambda repressor-like DNA-binding domains"/>
    <property type="match status" value="1"/>
</dbReference>
<proteinExistence type="predicted"/>
<protein>
    <submittedName>
        <fullName evidence="2">Helix-turn-helix domain protein</fullName>
    </submittedName>
</protein>
<keyword evidence="3" id="KW-1185">Reference proteome</keyword>
<feature type="transmembrane region" description="Helical" evidence="1">
    <location>
        <begin position="103"/>
        <end position="125"/>
    </location>
</feature>
<accession>A0A6V7RG99</accession>
<dbReference type="InterPro" id="IPR010982">
    <property type="entry name" value="Lambda_DNA-bd_dom_sf"/>
</dbReference>